<dbReference type="Pfam" id="PF00583">
    <property type="entry name" value="Acetyltransf_1"/>
    <property type="match status" value="1"/>
</dbReference>
<dbReference type="PANTHER" id="PTHR43072">
    <property type="entry name" value="N-ACETYLTRANSFERASE"/>
    <property type="match status" value="1"/>
</dbReference>
<accession>A0A4R2RVA2</accession>
<protein>
    <submittedName>
        <fullName evidence="2">Acetyltransferase (GNAT) family protein</fullName>
    </submittedName>
</protein>
<organism evidence="2 3">
    <name type="scientific">Baia soyae</name>
    <dbReference type="NCBI Taxonomy" id="1544746"/>
    <lineage>
        <taxon>Bacteria</taxon>
        <taxon>Bacillati</taxon>
        <taxon>Bacillota</taxon>
        <taxon>Bacilli</taxon>
        <taxon>Bacillales</taxon>
        <taxon>Thermoactinomycetaceae</taxon>
        <taxon>Baia</taxon>
    </lineage>
</organism>
<dbReference type="InterPro" id="IPR000182">
    <property type="entry name" value="GNAT_dom"/>
</dbReference>
<sequence>MKMRPVEKSDYYKVISVIDDWWGGRRMADMLPELFFDHFRDTSFVVVEDHDVLAFLIGFVSQSSPQEAYIHFIGVHPDYRKEGLAKKLYENFFAIVKEKNCCTVHCVTSPVNQVSIAFHNKMGFSMVGGKWYRTRCAGPYEL</sequence>
<name>A0A4R2RVA2_9BACL</name>
<reference evidence="2 3" key="1">
    <citation type="submission" date="2019-03" db="EMBL/GenBank/DDBJ databases">
        <title>Genomic Encyclopedia of Type Strains, Phase IV (KMG-IV): sequencing the most valuable type-strain genomes for metagenomic binning, comparative biology and taxonomic classification.</title>
        <authorList>
            <person name="Goeker M."/>
        </authorList>
    </citation>
    <scope>NUCLEOTIDE SEQUENCE [LARGE SCALE GENOMIC DNA]</scope>
    <source>
        <strain evidence="2 3">DSM 46831</strain>
    </source>
</reference>
<dbReference type="SUPFAM" id="SSF55729">
    <property type="entry name" value="Acyl-CoA N-acyltransferases (Nat)"/>
    <property type="match status" value="1"/>
</dbReference>
<dbReference type="GO" id="GO:0016747">
    <property type="term" value="F:acyltransferase activity, transferring groups other than amino-acyl groups"/>
    <property type="evidence" value="ECO:0007669"/>
    <property type="project" value="InterPro"/>
</dbReference>
<evidence type="ECO:0000259" key="1">
    <source>
        <dbReference type="PROSITE" id="PS51186"/>
    </source>
</evidence>
<dbReference type="PROSITE" id="PS51186">
    <property type="entry name" value="GNAT"/>
    <property type="match status" value="1"/>
</dbReference>
<keyword evidence="3" id="KW-1185">Reference proteome</keyword>
<dbReference type="FunFam" id="3.40.630.30:FF:000133">
    <property type="entry name" value="Acetyltransferase, GNAT family"/>
    <property type="match status" value="1"/>
</dbReference>
<dbReference type="InterPro" id="IPR016181">
    <property type="entry name" value="Acyl_CoA_acyltransferase"/>
</dbReference>
<dbReference type="InterPro" id="IPR017255">
    <property type="entry name" value="AcTrfase_GNAT_prd"/>
</dbReference>
<dbReference type="CDD" id="cd04301">
    <property type="entry name" value="NAT_SF"/>
    <property type="match status" value="1"/>
</dbReference>
<evidence type="ECO:0000313" key="2">
    <source>
        <dbReference type="EMBL" id="TCP68330.1"/>
    </source>
</evidence>
<dbReference type="Gene3D" id="3.40.630.30">
    <property type="match status" value="1"/>
</dbReference>
<comment type="caution">
    <text evidence="2">The sequence shown here is derived from an EMBL/GenBank/DDBJ whole genome shotgun (WGS) entry which is preliminary data.</text>
</comment>
<feature type="domain" description="N-acetyltransferase" evidence="1">
    <location>
        <begin position="1"/>
        <end position="142"/>
    </location>
</feature>
<dbReference type="EMBL" id="SLXV01000017">
    <property type="protein sequence ID" value="TCP68330.1"/>
    <property type="molecule type" value="Genomic_DNA"/>
</dbReference>
<gene>
    <name evidence="2" type="ORF">EDD57_11717</name>
</gene>
<evidence type="ECO:0000313" key="3">
    <source>
        <dbReference type="Proteomes" id="UP000294746"/>
    </source>
</evidence>
<keyword evidence="2" id="KW-0808">Transferase</keyword>
<dbReference type="PIRSF" id="PIRSF037663">
    <property type="entry name" value="Acetyltransf_GNAT_prd"/>
    <property type="match status" value="1"/>
</dbReference>
<dbReference type="Proteomes" id="UP000294746">
    <property type="component" value="Unassembled WGS sequence"/>
</dbReference>
<dbReference type="PANTHER" id="PTHR43072:SF36">
    <property type="entry name" value="RIBOSOMAL-PROTEIN-ALANINE ACETYLTRANSFERASE"/>
    <property type="match status" value="1"/>
</dbReference>
<dbReference type="AlphaFoldDB" id="A0A4R2RVA2"/>
<proteinExistence type="predicted"/>